<sequence length="287" mass="32509">MAAWLSIIEADNNGTRHQTYHIHPNRKRSFFYLLSKIPPAKYLEKILRSAVSYESKKQVPVKLPNSQMGRKNFVLLIFQRKKMPGVGGSRDKNLRDMIFATYEVMIGNYEFAKGVLVDKDPVLVAILQGRVTPVHPAPLVDTSNDCSQKLEKSMNILSIREATRAKTLAKTSMKFFCQDSRNFSRLRFFVGETDRRNLANLNKTVLATRVWDSTRNARNVSGRAARIFLADLWLFLLDNTICRAGGCMTTWKSPPASLRLPGSLPINHDHRVHAWCVPNLGTELGPP</sequence>
<reference evidence="1 2" key="1">
    <citation type="submission" date="2015-07" db="EMBL/GenBank/DDBJ databases">
        <title>The genome of Melipona quadrifasciata.</title>
        <authorList>
            <person name="Pan H."/>
            <person name="Kapheim K."/>
        </authorList>
    </citation>
    <scope>NUCLEOTIDE SEQUENCE [LARGE SCALE GENOMIC DNA]</scope>
    <source>
        <strain evidence="1">0111107301</strain>
        <tissue evidence="1">Whole body</tissue>
    </source>
</reference>
<dbReference type="AlphaFoldDB" id="A0A0N0BK19"/>
<evidence type="ECO:0000313" key="2">
    <source>
        <dbReference type="Proteomes" id="UP000053105"/>
    </source>
</evidence>
<protein>
    <submittedName>
        <fullName evidence="1">Uncharacterized protein</fullName>
    </submittedName>
</protein>
<accession>A0A0N0BK19</accession>
<organism evidence="1 2">
    <name type="scientific">Melipona quadrifasciata</name>
    <dbReference type="NCBI Taxonomy" id="166423"/>
    <lineage>
        <taxon>Eukaryota</taxon>
        <taxon>Metazoa</taxon>
        <taxon>Ecdysozoa</taxon>
        <taxon>Arthropoda</taxon>
        <taxon>Hexapoda</taxon>
        <taxon>Insecta</taxon>
        <taxon>Pterygota</taxon>
        <taxon>Neoptera</taxon>
        <taxon>Endopterygota</taxon>
        <taxon>Hymenoptera</taxon>
        <taxon>Apocrita</taxon>
        <taxon>Aculeata</taxon>
        <taxon>Apoidea</taxon>
        <taxon>Anthophila</taxon>
        <taxon>Apidae</taxon>
        <taxon>Melipona</taxon>
    </lineage>
</organism>
<gene>
    <name evidence="1" type="ORF">WN51_11553</name>
</gene>
<dbReference type="Proteomes" id="UP000053105">
    <property type="component" value="Unassembled WGS sequence"/>
</dbReference>
<name>A0A0N0BK19_9HYME</name>
<evidence type="ECO:0000313" key="1">
    <source>
        <dbReference type="EMBL" id="KOX79942.1"/>
    </source>
</evidence>
<dbReference type="EMBL" id="KQ435710">
    <property type="protein sequence ID" value="KOX79942.1"/>
    <property type="molecule type" value="Genomic_DNA"/>
</dbReference>
<proteinExistence type="predicted"/>
<keyword evidence="2" id="KW-1185">Reference proteome</keyword>